<keyword evidence="10" id="KW-1185">Reference proteome</keyword>
<gene>
    <name evidence="9" type="ORF">HMPREF3185_00729</name>
</gene>
<comment type="similarity">
    <text evidence="2">Belongs to the SusD family.</text>
</comment>
<evidence type="ECO:0000313" key="9">
    <source>
        <dbReference type="EMBL" id="KXB76910.1"/>
    </source>
</evidence>
<dbReference type="OrthoDB" id="1100079at2"/>
<feature type="chain" id="PRO_5007462474" description="SusD family protein" evidence="6">
    <location>
        <begin position="23"/>
        <end position="512"/>
    </location>
</feature>
<feature type="domain" description="SusD-like N-terminal" evidence="8">
    <location>
        <begin position="115"/>
        <end position="234"/>
    </location>
</feature>
<dbReference type="InterPro" id="IPR011990">
    <property type="entry name" value="TPR-like_helical_dom_sf"/>
</dbReference>
<keyword evidence="3 6" id="KW-0732">Signal</keyword>
<evidence type="ECO:0000313" key="10">
    <source>
        <dbReference type="Proteomes" id="UP000070224"/>
    </source>
</evidence>
<comment type="subcellular location">
    <subcellularLocation>
        <location evidence="1">Cell outer membrane</location>
    </subcellularLocation>
</comment>
<feature type="signal peptide" evidence="6">
    <location>
        <begin position="1"/>
        <end position="22"/>
    </location>
</feature>
<evidence type="ECO:0000259" key="8">
    <source>
        <dbReference type="Pfam" id="PF14322"/>
    </source>
</evidence>
<dbReference type="Gene3D" id="1.25.40.390">
    <property type="match status" value="1"/>
</dbReference>
<evidence type="ECO:0000256" key="1">
    <source>
        <dbReference type="ARBA" id="ARBA00004442"/>
    </source>
</evidence>
<comment type="caution">
    <text evidence="9">The sequence shown here is derived from an EMBL/GenBank/DDBJ whole genome shotgun (WGS) entry which is preliminary data.</text>
</comment>
<dbReference type="AlphaFoldDB" id="A0A134BAL4"/>
<organism evidence="9 10">
    <name type="scientific">Porphyromonas somerae</name>
    <dbReference type="NCBI Taxonomy" id="322095"/>
    <lineage>
        <taxon>Bacteria</taxon>
        <taxon>Pseudomonadati</taxon>
        <taxon>Bacteroidota</taxon>
        <taxon>Bacteroidia</taxon>
        <taxon>Bacteroidales</taxon>
        <taxon>Porphyromonadaceae</taxon>
        <taxon>Porphyromonas</taxon>
    </lineage>
</organism>
<evidence type="ECO:0000256" key="5">
    <source>
        <dbReference type="ARBA" id="ARBA00023237"/>
    </source>
</evidence>
<evidence type="ECO:0000256" key="4">
    <source>
        <dbReference type="ARBA" id="ARBA00023136"/>
    </source>
</evidence>
<evidence type="ECO:0000256" key="2">
    <source>
        <dbReference type="ARBA" id="ARBA00006275"/>
    </source>
</evidence>
<dbReference type="PATRIC" id="fig|322095.3.peg.720"/>
<dbReference type="Pfam" id="PF14322">
    <property type="entry name" value="SusD-like_3"/>
    <property type="match status" value="1"/>
</dbReference>
<dbReference type="RefSeq" id="WP_060935162.1">
    <property type="nucleotide sequence ID" value="NZ_KQ960435.1"/>
</dbReference>
<dbReference type="Proteomes" id="UP000070224">
    <property type="component" value="Unassembled WGS sequence"/>
</dbReference>
<dbReference type="STRING" id="322095.HMPREF3185_00729"/>
<name>A0A134BAL4_9PORP</name>
<feature type="domain" description="RagB/SusD" evidence="7">
    <location>
        <begin position="349"/>
        <end position="506"/>
    </location>
</feature>
<reference evidence="10" key="1">
    <citation type="submission" date="2016-01" db="EMBL/GenBank/DDBJ databases">
        <authorList>
            <person name="Mitreva M."/>
            <person name="Pepin K.H."/>
            <person name="Mihindukulasuriya K.A."/>
            <person name="Fulton R."/>
            <person name="Fronick C."/>
            <person name="O'Laughlin M."/>
            <person name="Miner T."/>
            <person name="Herter B."/>
            <person name="Rosa B.A."/>
            <person name="Cordes M."/>
            <person name="Tomlinson C."/>
            <person name="Wollam A."/>
            <person name="Palsikar V.B."/>
            <person name="Mardis E.R."/>
            <person name="Wilson R.K."/>
        </authorList>
    </citation>
    <scope>NUCLEOTIDE SEQUENCE [LARGE SCALE GENOMIC DNA]</scope>
    <source>
        <strain evidence="10">KA00683</strain>
    </source>
</reference>
<dbReference type="Pfam" id="PF07980">
    <property type="entry name" value="SusD_RagB"/>
    <property type="match status" value="1"/>
</dbReference>
<keyword evidence="4" id="KW-0472">Membrane</keyword>
<dbReference type="PROSITE" id="PS51257">
    <property type="entry name" value="PROKAR_LIPOPROTEIN"/>
    <property type="match status" value="1"/>
</dbReference>
<evidence type="ECO:0000256" key="3">
    <source>
        <dbReference type="ARBA" id="ARBA00022729"/>
    </source>
</evidence>
<dbReference type="EMBL" id="LSDK01000053">
    <property type="protein sequence ID" value="KXB76910.1"/>
    <property type="molecule type" value="Genomic_DNA"/>
</dbReference>
<proteinExistence type="inferred from homology"/>
<keyword evidence="5" id="KW-0998">Cell outer membrane</keyword>
<protein>
    <recommendedName>
        <fullName evidence="11">SusD family protein</fullName>
    </recommendedName>
</protein>
<evidence type="ECO:0000259" key="7">
    <source>
        <dbReference type="Pfam" id="PF07980"/>
    </source>
</evidence>
<sequence length="512" mass="57864">MRTSIRTFVGAALALVALSACKKDFLEQDPSQLFTADQLKKASQWNDGINEGYINGILSTFFKNGQSSSRHDDFAQKAFDISSDLMSGDMELQGGLGYGWFQEAARLLSYKRDGALNYAVWRISYRTISMANSFFRSSTGDTTPPEVTTEPNLKAKRMKDIFDWGQVKTLRALAYLNLVHFYGKPYASDTKSLTVVPIYAATDDASKPQKLATIEEIYNQIVKDLTEGIAAMDVSGMQRADRQYIDQTVAKGALARAYMDLGKWSEAYAVANDVITNQAANYPLIPASELTTNGFNNYKTPEFIWAIDITEDITGSLRSFWGHMDIYTYSYAAVGARKGINKYLQDQIPEYDLRKNWFHPKSGIPWNKFFSATGKPIGTMADRTWLSDIVFMRMAEIYLIASEAAARNGDDASAKTILLKLLKERTAADKYSDVETAITALSHDELLEKIFYNWRVEMWGEGLALTVIKRFKYDNKRSARSLFFKEEAIKWDDSRLVYEIPQNETTNNPLIK</sequence>
<evidence type="ECO:0008006" key="11">
    <source>
        <dbReference type="Google" id="ProtNLM"/>
    </source>
</evidence>
<accession>A0A134BAL4</accession>
<evidence type="ECO:0000256" key="6">
    <source>
        <dbReference type="SAM" id="SignalP"/>
    </source>
</evidence>
<dbReference type="InterPro" id="IPR033985">
    <property type="entry name" value="SusD-like_N"/>
</dbReference>
<dbReference type="InterPro" id="IPR012944">
    <property type="entry name" value="SusD_RagB_dom"/>
</dbReference>
<dbReference type="SUPFAM" id="SSF48452">
    <property type="entry name" value="TPR-like"/>
    <property type="match status" value="1"/>
</dbReference>
<dbReference type="GO" id="GO:0009279">
    <property type="term" value="C:cell outer membrane"/>
    <property type="evidence" value="ECO:0007669"/>
    <property type="project" value="UniProtKB-SubCell"/>
</dbReference>